<dbReference type="InterPro" id="IPR037165">
    <property type="entry name" value="AldOxase/xan_DH_Mopterin-bd_sf"/>
</dbReference>
<keyword evidence="1" id="KW-0812">Transmembrane</keyword>
<dbReference type="PANTHER" id="PTHR47495:SF1">
    <property type="entry name" value="BLL3820 PROTEIN"/>
    <property type="match status" value="1"/>
</dbReference>
<dbReference type="Gene3D" id="3.90.1170.50">
    <property type="entry name" value="Aldehyde oxidase/xanthine dehydrogenase, a/b hammerhead"/>
    <property type="match status" value="1"/>
</dbReference>
<comment type="caution">
    <text evidence="3">The sequence shown here is derived from an EMBL/GenBank/DDBJ whole genome shotgun (WGS) entry which is preliminary data.</text>
</comment>
<accession>A0A840X377</accession>
<evidence type="ECO:0000256" key="1">
    <source>
        <dbReference type="SAM" id="Phobius"/>
    </source>
</evidence>
<dbReference type="InterPro" id="IPR008274">
    <property type="entry name" value="AldOxase/xan_DH_MoCoBD1"/>
</dbReference>
<dbReference type="InterPro" id="IPR052516">
    <property type="entry name" value="N-heterocyclic_Hydroxylase"/>
</dbReference>
<dbReference type="Pfam" id="PF20256">
    <property type="entry name" value="MoCoBD_2"/>
    <property type="match status" value="1"/>
</dbReference>
<dbReference type="AlphaFoldDB" id="A0A840X377"/>
<dbReference type="RefSeq" id="WP_184009427.1">
    <property type="nucleotide sequence ID" value="NZ_JACIJS010000003.1"/>
</dbReference>
<dbReference type="PANTHER" id="PTHR47495">
    <property type="entry name" value="ALDEHYDE DEHYDROGENASE"/>
    <property type="match status" value="1"/>
</dbReference>
<dbReference type="GO" id="GO:0047121">
    <property type="term" value="F:isoquinoline 1-oxidoreductase activity"/>
    <property type="evidence" value="ECO:0007669"/>
    <property type="project" value="UniProtKB-EC"/>
</dbReference>
<dbReference type="EMBL" id="JACIJS010000003">
    <property type="protein sequence ID" value="MBB5515127.1"/>
    <property type="molecule type" value="Genomic_DNA"/>
</dbReference>
<keyword evidence="3" id="KW-0560">Oxidoreductase</keyword>
<proteinExistence type="predicted"/>
<dbReference type="InterPro" id="IPR012368">
    <property type="entry name" value="OxRdtase_Mopterin-bd_su_IorB"/>
</dbReference>
<dbReference type="InterPro" id="IPR000674">
    <property type="entry name" value="Ald_Oxase/Xan_DH_a/b"/>
</dbReference>
<evidence type="ECO:0000259" key="2">
    <source>
        <dbReference type="SMART" id="SM01008"/>
    </source>
</evidence>
<dbReference type="Gene3D" id="3.30.365.10">
    <property type="entry name" value="Aldehyde oxidase/xanthine dehydrogenase, molybdopterin binding domain"/>
    <property type="match status" value="4"/>
</dbReference>
<dbReference type="Proteomes" id="UP000553766">
    <property type="component" value="Unassembled WGS sequence"/>
</dbReference>
<gene>
    <name evidence="3" type="ORF">FHS89_001137</name>
</gene>
<dbReference type="Pfam" id="PF02738">
    <property type="entry name" value="MoCoBD_1"/>
    <property type="match status" value="1"/>
</dbReference>
<sequence>MGRARTIARRSFLIGSAAIVGGVAFGVFVAKRPIPNPLLETLGEGEAAITPYVKIDASGITLITPRADMGQGSYSVQAYLIAEELDIDPTTATLTPGQPGPAYFNRAVLGEVVPFAAHNRSAMAEGLRNAMAVPAKFLAFQMTGGSSTVPDSYTRLRMAGATARETLKDAAARQTGHARATLRTEDGHVILPDGTRIAYTALARHAAEIAPVTDVTLRDPSEWRYLGREGLMRTDMRAKVTGEERFGIDITFPGMKFATVRANPGLGGEVIRYDASAAETMRGVERIIPISHGIAVVADNTWRAFRAADALEITWGAPDYPATSEAMFDTLEQTLSARRGREPRLRNDGDAAQVLENAPRVIEARYRVPYLAHAPLEPMNAVVHASPARLDIWTGTQIPLFIRDRAARIAGIDKGDVHVHVYPMGGSFGHRLEMTHVEQAVEIARALPDTPIKMTWSREEDMTHDYPRPAAVAHARGTVTEGRVECLDLSVAQSGMLSSWFGRLMGLPVPGYDPTLTAGAWDQPFAIPHYRVTGYRAQEMVPISSWRAVGATSNGFFHDCFLDELIHAAGADPLAERIRLCSDPTSRRVLETVGELAGWTGPDLGPQRGRGVGFTQSFGVPCAHVVEVTQTDRGIRIDKVFTAIDSGRVLDPTNYRAQGMGGVIWGLGHAMNCALTYENHAPQQTNFDSYAGMRMYQVPQIEIRILEDGQRIRGVGEPPVPPAAPALANAIFAATGQRIRTLPLRNEIAFL</sequence>
<organism evidence="3 4">
    <name type="scientific">Rubricella aquisinus</name>
    <dbReference type="NCBI Taxonomy" id="2028108"/>
    <lineage>
        <taxon>Bacteria</taxon>
        <taxon>Pseudomonadati</taxon>
        <taxon>Pseudomonadota</taxon>
        <taxon>Alphaproteobacteria</taxon>
        <taxon>Rhodobacterales</taxon>
        <taxon>Paracoccaceae</taxon>
        <taxon>Rubricella</taxon>
    </lineage>
</organism>
<keyword evidence="1" id="KW-0472">Membrane</keyword>
<dbReference type="SUPFAM" id="SSF56003">
    <property type="entry name" value="Molybdenum cofactor-binding domain"/>
    <property type="match status" value="2"/>
</dbReference>
<evidence type="ECO:0000313" key="4">
    <source>
        <dbReference type="Proteomes" id="UP000553766"/>
    </source>
</evidence>
<dbReference type="EC" id="1.3.99.16" evidence="3"/>
<dbReference type="InterPro" id="IPR046867">
    <property type="entry name" value="AldOxase/xan_DH_MoCoBD2"/>
</dbReference>
<feature type="transmembrane region" description="Helical" evidence="1">
    <location>
        <begin position="12"/>
        <end position="30"/>
    </location>
</feature>
<dbReference type="PIRSF" id="PIRSF036389">
    <property type="entry name" value="IOR_B"/>
    <property type="match status" value="1"/>
</dbReference>
<feature type="domain" description="Aldehyde oxidase/xanthine dehydrogenase a/b hammerhead" evidence="2">
    <location>
        <begin position="241"/>
        <end position="319"/>
    </location>
</feature>
<keyword evidence="1" id="KW-1133">Transmembrane helix</keyword>
<reference evidence="3 4" key="1">
    <citation type="submission" date="2020-08" db="EMBL/GenBank/DDBJ databases">
        <title>Genomic Encyclopedia of Type Strains, Phase IV (KMG-IV): sequencing the most valuable type-strain genomes for metagenomic binning, comparative biology and taxonomic classification.</title>
        <authorList>
            <person name="Goeker M."/>
        </authorList>
    </citation>
    <scope>NUCLEOTIDE SEQUENCE [LARGE SCALE GENOMIC DNA]</scope>
    <source>
        <strain evidence="3 4">DSM 103377</strain>
    </source>
</reference>
<name>A0A840X377_9RHOB</name>
<protein>
    <submittedName>
        <fullName evidence="3">Isoquinoline 1-oxidoreductase beta subunit</fullName>
        <ecNumber evidence="3">1.3.99.16</ecNumber>
    </submittedName>
</protein>
<dbReference type="SMART" id="SM01008">
    <property type="entry name" value="Ald_Xan_dh_C"/>
    <property type="match status" value="1"/>
</dbReference>
<evidence type="ECO:0000313" key="3">
    <source>
        <dbReference type="EMBL" id="MBB5515127.1"/>
    </source>
</evidence>
<keyword evidence="4" id="KW-1185">Reference proteome</keyword>